<protein>
    <submittedName>
        <fullName evidence="1">Uncharacterized protein</fullName>
    </submittedName>
</protein>
<reference evidence="1" key="1">
    <citation type="journal article" date="2020" name="Stud. Mycol.">
        <title>101 Dothideomycetes genomes: a test case for predicting lifestyles and emergence of pathogens.</title>
        <authorList>
            <person name="Haridas S."/>
            <person name="Albert R."/>
            <person name="Binder M."/>
            <person name="Bloem J."/>
            <person name="Labutti K."/>
            <person name="Salamov A."/>
            <person name="Andreopoulos B."/>
            <person name="Baker S."/>
            <person name="Barry K."/>
            <person name="Bills G."/>
            <person name="Bluhm B."/>
            <person name="Cannon C."/>
            <person name="Castanera R."/>
            <person name="Culley D."/>
            <person name="Daum C."/>
            <person name="Ezra D."/>
            <person name="Gonzalez J."/>
            <person name="Henrissat B."/>
            <person name="Kuo A."/>
            <person name="Liang C."/>
            <person name="Lipzen A."/>
            <person name="Lutzoni F."/>
            <person name="Magnuson J."/>
            <person name="Mondo S."/>
            <person name="Nolan M."/>
            <person name="Ohm R."/>
            <person name="Pangilinan J."/>
            <person name="Park H.-J."/>
            <person name="Ramirez L."/>
            <person name="Alfaro M."/>
            <person name="Sun H."/>
            <person name="Tritt A."/>
            <person name="Yoshinaga Y."/>
            <person name="Zwiers L.-H."/>
            <person name="Turgeon B."/>
            <person name="Goodwin S."/>
            <person name="Spatafora J."/>
            <person name="Crous P."/>
            <person name="Grigoriev I."/>
        </authorList>
    </citation>
    <scope>NUCLEOTIDE SEQUENCE</scope>
    <source>
        <strain evidence="1">CBS 525.71</strain>
    </source>
</reference>
<accession>A0ACB6S2U4</accession>
<proteinExistence type="predicted"/>
<evidence type="ECO:0000313" key="2">
    <source>
        <dbReference type="Proteomes" id="UP000799754"/>
    </source>
</evidence>
<comment type="caution">
    <text evidence="1">The sequence shown here is derived from an EMBL/GenBank/DDBJ whole genome shotgun (WGS) entry which is preliminary data.</text>
</comment>
<evidence type="ECO:0000313" key="1">
    <source>
        <dbReference type="EMBL" id="KAF2627519.1"/>
    </source>
</evidence>
<keyword evidence="2" id="KW-1185">Reference proteome</keyword>
<name>A0ACB6S2U4_9PLEO</name>
<gene>
    <name evidence="1" type="ORF">BU25DRAFT_340998</name>
</gene>
<organism evidence="1 2">
    <name type="scientific">Macroventuria anomochaeta</name>
    <dbReference type="NCBI Taxonomy" id="301207"/>
    <lineage>
        <taxon>Eukaryota</taxon>
        <taxon>Fungi</taxon>
        <taxon>Dikarya</taxon>
        <taxon>Ascomycota</taxon>
        <taxon>Pezizomycotina</taxon>
        <taxon>Dothideomycetes</taxon>
        <taxon>Pleosporomycetidae</taxon>
        <taxon>Pleosporales</taxon>
        <taxon>Pleosporineae</taxon>
        <taxon>Didymellaceae</taxon>
        <taxon>Macroventuria</taxon>
    </lineage>
</organism>
<dbReference type="Proteomes" id="UP000799754">
    <property type="component" value="Unassembled WGS sequence"/>
</dbReference>
<sequence>MASTAPQDFGTPFLLEEYMLVTPLVTPDSPPLCAVCHTPTSPVRCSTCKTIHYCSSTYQTLDWPSHKLLCKHFSYSSRLNPSYRRALYLPDTSSKPRFIWLQYSDDGLPREVMKCFLGTHAATVKTIAFHNRYLPYWIRISYDSNPNGHTLTENKTKASIWRGPLVVVTYSAKDGLSKPALDIDTSVLGPVVGYLRFRNEYKRPVFVKQPQEWWAEGSGKRFWERRHSEILRGG</sequence>
<dbReference type="EMBL" id="MU006716">
    <property type="protein sequence ID" value="KAF2627519.1"/>
    <property type="molecule type" value="Genomic_DNA"/>
</dbReference>